<reference evidence="1" key="1">
    <citation type="journal article" date="2021" name="Genome Biol. Evol.">
        <title>A High-Quality Reference Genome for a Parasitic Bivalve with Doubly Uniparental Inheritance (Bivalvia: Unionida).</title>
        <authorList>
            <person name="Smith C.H."/>
        </authorList>
    </citation>
    <scope>NUCLEOTIDE SEQUENCE</scope>
    <source>
        <strain evidence="1">CHS0354</strain>
    </source>
</reference>
<reference evidence="1" key="3">
    <citation type="submission" date="2023-05" db="EMBL/GenBank/DDBJ databases">
        <authorList>
            <person name="Smith C.H."/>
        </authorList>
    </citation>
    <scope>NUCLEOTIDE SEQUENCE</scope>
    <source>
        <strain evidence="1">CHS0354</strain>
        <tissue evidence="1">Mantle</tissue>
    </source>
</reference>
<keyword evidence="2" id="KW-1185">Reference proteome</keyword>
<dbReference type="Proteomes" id="UP001195483">
    <property type="component" value="Unassembled WGS sequence"/>
</dbReference>
<protein>
    <submittedName>
        <fullName evidence="1">Uncharacterized protein</fullName>
    </submittedName>
</protein>
<comment type="caution">
    <text evidence="1">The sequence shown here is derived from an EMBL/GenBank/DDBJ whole genome shotgun (WGS) entry which is preliminary data.</text>
</comment>
<evidence type="ECO:0000313" key="1">
    <source>
        <dbReference type="EMBL" id="KAK3581013.1"/>
    </source>
</evidence>
<organism evidence="1 2">
    <name type="scientific">Potamilus streckersoni</name>
    <dbReference type="NCBI Taxonomy" id="2493646"/>
    <lineage>
        <taxon>Eukaryota</taxon>
        <taxon>Metazoa</taxon>
        <taxon>Spiralia</taxon>
        <taxon>Lophotrochozoa</taxon>
        <taxon>Mollusca</taxon>
        <taxon>Bivalvia</taxon>
        <taxon>Autobranchia</taxon>
        <taxon>Heteroconchia</taxon>
        <taxon>Palaeoheterodonta</taxon>
        <taxon>Unionida</taxon>
        <taxon>Unionoidea</taxon>
        <taxon>Unionidae</taxon>
        <taxon>Ambleminae</taxon>
        <taxon>Lampsilini</taxon>
        <taxon>Potamilus</taxon>
    </lineage>
</organism>
<sequence>MLPNTEPLSEGLPDMNHACRYVCRSWFPAFAPAVRCLMYVKILPFTVMGYYIAQNLTTGQEGKNKSSLGQKDHLCFFRPGTGSNQMSTVMGKTTVPVKQPMCGGEQDWESILVVISRLHQNIIHPHGPVPGMQNWTVSIASTRSLWNHDQ</sequence>
<accession>A0AAE0RWT5</accession>
<evidence type="ECO:0000313" key="2">
    <source>
        <dbReference type="Proteomes" id="UP001195483"/>
    </source>
</evidence>
<dbReference type="AlphaFoldDB" id="A0AAE0RWT5"/>
<reference evidence="1" key="2">
    <citation type="journal article" date="2021" name="Genome Biol. Evol.">
        <title>Developing a high-quality reference genome for a parasitic bivalve with doubly uniparental inheritance (Bivalvia: Unionida).</title>
        <authorList>
            <person name="Smith C.H."/>
        </authorList>
    </citation>
    <scope>NUCLEOTIDE SEQUENCE</scope>
    <source>
        <strain evidence="1">CHS0354</strain>
        <tissue evidence="1">Mantle</tissue>
    </source>
</reference>
<name>A0AAE0RWT5_9BIVA</name>
<proteinExistence type="predicted"/>
<gene>
    <name evidence="1" type="ORF">CHS0354_013907</name>
</gene>
<dbReference type="EMBL" id="JAEAOA010000856">
    <property type="protein sequence ID" value="KAK3581013.1"/>
    <property type="molecule type" value="Genomic_DNA"/>
</dbReference>